<dbReference type="PANTHER" id="PTHR31776">
    <property type="entry name" value="ALPHA-L-ARABINOFURANOSIDASE 1"/>
    <property type="match status" value="1"/>
</dbReference>
<proteinExistence type="inferred from homology"/>
<dbReference type="InterPro" id="IPR010720">
    <property type="entry name" value="Alpha-L-AF_C"/>
</dbReference>
<dbReference type="Proteomes" id="UP000183670">
    <property type="component" value="Unassembled WGS sequence"/>
</dbReference>
<dbReference type="Pfam" id="PF06964">
    <property type="entry name" value="Alpha-L-AF_C"/>
    <property type="match status" value="1"/>
</dbReference>
<dbReference type="RefSeq" id="WP_074556371.1">
    <property type="nucleotide sequence ID" value="NZ_FMYE01000001.1"/>
</dbReference>
<dbReference type="InterPro" id="IPR013780">
    <property type="entry name" value="Glyco_hydro_b"/>
</dbReference>
<dbReference type="AlphaFoldDB" id="A0A1G6G065"/>
<evidence type="ECO:0000313" key="9">
    <source>
        <dbReference type="Proteomes" id="UP000183670"/>
    </source>
</evidence>
<dbReference type="Gene3D" id="2.60.40.1180">
    <property type="entry name" value="Golgi alpha-mannosidase II"/>
    <property type="match status" value="1"/>
</dbReference>
<dbReference type="EC" id="3.2.1.55" evidence="3"/>
<comment type="catalytic activity">
    <reaction evidence="1">
        <text>Hydrolysis of terminal non-reducing alpha-L-arabinofuranoside residues in alpha-L-arabinosides.</text>
        <dbReference type="EC" id="3.2.1.55"/>
    </reaction>
</comment>
<keyword evidence="6" id="KW-0325">Glycoprotein</keyword>
<dbReference type="InterPro" id="IPR051563">
    <property type="entry name" value="Glycosyl_Hydrolase_51"/>
</dbReference>
<dbReference type="SMART" id="SM00813">
    <property type="entry name" value="Alpha-L-AF_C"/>
    <property type="match status" value="1"/>
</dbReference>
<evidence type="ECO:0000259" key="7">
    <source>
        <dbReference type="SMART" id="SM00813"/>
    </source>
</evidence>
<dbReference type="Gene3D" id="3.20.20.80">
    <property type="entry name" value="Glycosidases"/>
    <property type="match status" value="1"/>
</dbReference>
<evidence type="ECO:0000256" key="2">
    <source>
        <dbReference type="ARBA" id="ARBA00007186"/>
    </source>
</evidence>
<dbReference type="Gene3D" id="2.60.120.260">
    <property type="entry name" value="Galactose-binding domain-like"/>
    <property type="match status" value="1"/>
</dbReference>
<dbReference type="InterPro" id="IPR008979">
    <property type="entry name" value="Galactose-bd-like_sf"/>
</dbReference>
<feature type="domain" description="Alpha-L-arabinofuranosidase C-terminal" evidence="7">
    <location>
        <begin position="451"/>
        <end position="750"/>
    </location>
</feature>
<dbReference type="InterPro" id="IPR017853">
    <property type="entry name" value="GH"/>
</dbReference>
<evidence type="ECO:0000256" key="6">
    <source>
        <dbReference type="ARBA" id="ARBA00023180"/>
    </source>
</evidence>
<dbReference type="SUPFAM" id="SSF51011">
    <property type="entry name" value="Glycosyl hydrolase domain"/>
    <property type="match status" value="1"/>
</dbReference>
<evidence type="ECO:0000256" key="5">
    <source>
        <dbReference type="ARBA" id="ARBA00022801"/>
    </source>
</evidence>
<organism evidence="8 9">
    <name type="scientific">Bacteroides ovatus</name>
    <dbReference type="NCBI Taxonomy" id="28116"/>
    <lineage>
        <taxon>Bacteria</taxon>
        <taxon>Pseudomonadati</taxon>
        <taxon>Bacteroidota</taxon>
        <taxon>Bacteroidia</taxon>
        <taxon>Bacteroidales</taxon>
        <taxon>Bacteroidaceae</taxon>
        <taxon>Bacteroides</taxon>
    </lineage>
</organism>
<evidence type="ECO:0000256" key="3">
    <source>
        <dbReference type="ARBA" id="ARBA00012670"/>
    </source>
</evidence>
<dbReference type="Pfam" id="PF02018">
    <property type="entry name" value="CBM_4_9"/>
    <property type="match status" value="1"/>
</dbReference>
<dbReference type="Pfam" id="PF22848">
    <property type="entry name" value="ASD1_dom"/>
    <property type="match status" value="1"/>
</dbReference>
<protein>
    <recommendedName>
        <fullName evidence="3">non-reducing end alpha-L-arabinofuranosidase</fullName>
        <ecNumber evidence="3">3.2.1.55</ecNumber>
    </recommendedName>
</protein>
<dbReference type="SUPFAM" id="SSF49785">
    <property type="entry name" value="Galactose-binding domain-like"/>
    <property type="match status" value="1"/>
</dbReference>
<dbReference type="InterPro" id="IPR055235">
    <property type="entry name" value="ASD1_cat"/>
</dbReference>
<name>A0A1G6G065_BACOV</name>
<dbReference type="SUPFAM" id="SSF51445">
    <property type="entry name" value="(Trans)glycosidases"/>
    <property type="match status" value="1"/>
</dbReference>
<keyword evidence="5" id="KW-0378">Hydrolase</keyword>
<dbReference type="InterPro" id="IPR003305">
    <property type="entry name" value="CenC_carb-bd"/>
</dbReference>
<evidence type="ECO:0000313" key="8">
    <source>
        <dbReference type="EMBL" id="SDB75203.1"/>
    </source>
</evidence>
<gene>
    <name evidence="8" type="ORF">SAMN05192581_100191</name>
</gene>
<dbReference type="GO" id="GO:0046373">
    <property type="term" value="P:L-arabinose metabolic process"/>
    <property type="evidence" value="ECO:0007669"/>
    <property type="project" value="InterPro"/>
</dbReference>
<evidence type="ECO:0000256" key="1">
    <source>
        <dbReference type="ARBA" id="ARBA00001462"/>
    </source>
</evidence>
<dbReference type="GO" id="GO:0046556">
    <property type="term" value="F:alpha-L-arabinofuranosidase activity"/>
    <property type="evidence" value="ECO:0007669"/>
    <property type="project" value="UniProtKB-EC"/>
</dbReference>
<evidence type="ECO:0000256" key="4">
    <source>
        <dbReference type="ARBA" id="ARBA00022729"/>
    </source>
</evidence>
<reference evidence="8 9" key="1">
    <citation type="submission" date="2016-10" db="EMBL/GenBank/DDBJ databases">
        <authorList>
            <person name="de Groot N.N."/>
        </authorList>
    </citation>
    <scope>NUCLEOTIDE SEQUENCE [LARGE SCALE GENOMIC DNA]</scope>
    <source>
        <strain evidence="8 9">NLAE-zl-C500</strain>
    </source>
</reference>
<keyword evidence="4" id="KW-0732">Signal</keyword>
<dbReference type="EMBL" id="FMYE01000001">
    <property type="protein sequence ID" value="SDB75203.1"/>
    <property type="molecule type" value="Genomic_DNA"/>
</dbReference>
<accession>A0A1G6G065</accession>
<comment type="similarity">
    <text evidence="2">Belongs to the glycosyl hydrolase 51 family.</text>
</comment>
<dbReference type="PANTHER" id="PTHR31776:SF0">
    <property type="entry name" value="ALPHA-L-ARABINOFURANOSIDASE 1"/>
    <property type="match status" value="1"/>
</dbReference>
<sequence length="759" mass="86727">MKTKFIFMLFLAGILPFQAYAQITLNLFMKERGARIDSLHYGIFFEDINHAADGGLYAELIRNRSFEDCDSALVYWSLKSTHASADMELVDDDLMNPVQRKALKVKIASVGKFGKVEVANEGYWGINAVKGRKYILSFWAKADGYKGTICASLQNKAGTATYATAKVAGKLKGGWRKYTAEFCSDTDDAQARLVLSMERPGIVYLDLVSLFPPTFKDRENGCRPELAQLLADMKPRFMRFPGGCFVEGEVIGGKLEQFKWKKSIGPIEERSSHVNVWRYPVSNGLGYHEFLQLAEDLGSTPMYVTNVGVWHGGFAPHDSIEWYVQDALDAIEYANGDITTKYGAMRAANGHPEPFGMYLIEIGNENYQKNVKQQSDHYPERYIQFYRAIKERYPEMVIIGNVDAFDFNPKWRNNHPVDYVDEHYYRNPRWFIDRYRKYDSYDRRGPKVYVGEYAVTKECGTNGNLNAALGEAVFMMGMERNSDIVKMNSYAPIFKNENEARWNPDMIHFNSGEVFVTPSYHVQQLFATHVGDYNVKCVEENNIYPVENAPVKHTVDSVLRVTDNPLRYTSVKRFRYSKDKEGIKLYFHHKGSDDYGVWHLGADHNKRYNLEFHRKGEVSTLAYKYNGVLEEGKWYDARIEVKDDLVSCYLNDELTHQVSLYPEQWVYTSALVTADGATGYLKLANPTDKSVIIDIDFKDAEVKQVELIRMCSGKGTDENSMENKEFVKPVNKGTFPVSDGKLKLTVPAFSLDIIKINKI</sequence>